<gene>
    <name evidence="2" type="ORF">SDC9_160651</name>
</gene>
<sequence length="64" mass="7404">MTLGHNNIYNFNSINANTEFYIENGNLIITFAQGEIAPKEYYNPEFKIPLSKFQGSINKEFLEI</sequence>
<dbReference type="Pfam" id="PF11738">
    <property type="entry name" value="DUF3298"/>
    <property type="match status" value="1"/>
</dbReference>
<evidence type="ECO:0000259" key="1">
    <source>
        <dbReference type="Pfam" id="PF11738"/>
    </source>
</evidence>
<comment type="caution">
    <text evidence="2">The sequence shown here is derived from an EMBL/GenBank/DDBJ whole genome shotgun (WGS) entry which is preliminary data.</text>
</comment>
<dbReference type="AlphaFoldDB" id="A0A645FH85"/>
<protein>
    <recommendedName>
        <fullName evidence="1">DUF3298 domain-containing protein</fullName>
    </recommendedName>
</protein>
<accession>A0A645FH85</accession>
<dbReference type="EMBL" id="VSSQ01059829">
    <property type="protein sequence ID" value="MPN13330.1"/>
    <property type="molecule type" value="Genomic_DNA"/>
</dbReference>
<dbReference type="Gene3D" id="3.90.640.20">
    <property type="entry name" value="Heat-shock cognate protein, ATPase"/>
    <property type="match status" value="1"/>
</dbReference>
<feature type="domain" description="DUF3298" evidence="1">
    <location>
        <begin position="7"/>
        <end position="51"/>
    </location>
</feature>
<proteinExistence type="predicted"/>
<name>A0A645FH85_9ZZZZ</name>
<evidence type="ECO:0000313" key="2">
    <source>
        <dbReference type="EMBL" id="MPN13330.1"/>
    </source>
</evidence>
<reference evidence="2" key="1">
    <citation type="submission" date="2019-08" db="EMBL/GenBank/DDBJ databases">
        <authorList>
            <person name="Kucharzyk K."/>
            <person name="Murdoch R.W."/>
            <person name="Higgins S."/>
            <person name="Loffler F."/>
        </authorList>
    </citation>
    <scope>NUCLEOTIDE SEQUENCE</scope>
</reference>
<organism evidence="2">
    <name type="scientific">bioreactor metagenome</name>
    <dbReference type="NCBI Taxonomy" id="1076179"/>
    <lineage>
        <taxon>unclassified sequences</taxon>
        <taxon>metagenomes</taxon>
        <taxon>ecological metagenomes</taxon>
    </lineage>
</organism>
<dbReference type="InterPro" id="IPR037126">
    <property type="entry name" value="PdaC/RsiV-like_sf"/>
</dbReference>
<dbReference type="InterPro" id="IPR021729">
    <property type="entry name" value="DUF3298"/>
</dbReference>